<dbReference type="Proteomes" id="UP000323632">
    <property type="component" value="Unassembled WGS sequence"/>
</dbReference>
<accession>A0A5M6CS88</accession>
<evidence type="ECO:0000313" key="2">
    <source>
        <dbReference type="Proteomes" id="UP000323632"/>
    </source>
</evidence>
<reference evidence="1 2" key="1">
    <citation type="submission" date="2019-09" db="EMBL/GenBank/DDBJ databases">
        <title>Genome sequence and assembly of Taibaiella sp.</title>
        <authorList>
            <person name="Chhetri G."/>
        </authorList>
    </citation>
    <scope>NUCLEOTIDE SEQUENCE [LARGE SCALE GENOMIC DNA]</scope>
    <source>
        <strain evidence="1 2">KVB11</strain>
    </source>
</reference>
<gene>
    <name evidence="1" type="ORF">F0919_03895</name>
</gene>
<dbReference type="EMBL" id="VWSH01000001">
    <property type="protein sequence ID" value="KAA5536822.1"/>
    <property type="molecule type" value="Genomic_DNA"/>
</dbReference>
<proteinExistence type="predicted"/>
<dbReference type="AlphaFoldDB" id="A0A5M6CS88"/>
<keyword evidence="2" id="KW-1185">Reference proteome</keyword>
<comment type="caution">
    <text evidence="1">The sequence shown here is derived from an EMBL/GenBank/DDBJ whole genome shotgun (WGS) entry which is preliminary data.</text>
</comment>
<sequence>MLPFLIDILYLVRDKKDMKTILFNLLCLVCLSNCFAQTNNTEGIFIGQAFSVRNYKNIIAKSKASVTKMQNILKIDGLFLKTSVVNERTYSCLRKYILEHCVSTDKSKSKNINSVIIRVLSNSGQQVCYLIDKEEIVPYINDLKKQIKAITKKGENKDLFEIFESILRITNYVPK</sequence>
<dbReference type="RefSeq" id="WP_150031399.1">
    <property type="nucleotide sequence ID" value="NZ_VWSH01000001.1"/>
</dbReference>
<protein>
    <submittedName>
        <fullName evidence="1">Uncharacterized protein</fullName>
    </submittedName>
</protein>
<organism evidence="1 2">
    <name type="scientific">Taibaiella lutea</name>
    <dbReference type="NCBI Taxonomy" id="2608001"/>
    <lineage>
        <taxon>Bacteria</taxon>
        <taxon>Pseudomonadati</taxon>
        <taxon>Bacteroidota</taxon>
        <taxon>Chitinophagia</taxon>
        <taxon>Chitinophagales</taxon>
        <taxon>Chitinophagaceae</taxon>
        <taxon>Taibaiella</taxon>
    </lineage>
</organism>
<evidence type="ECO:0000313" key="1">
    <source>
        <dbReference type="EMBL" id="KAA5536822.1"/>
    </source>
</evidence>
<name>A0A5M6CS88_9BACT</name>